<accession>A0A850HD96</accession>
<dbReference type="Pfam" id="PF07264">
    <property type="entry name" value="EI24"/>
    <property type="match status" value="1"/>
</dbReference>
<comment type="caution">
    <text evidence="6">The sequence shown here is derived from an EMBL/GenBank/DDBJ whole genome shotgun (WGS) entry which is preliminary data.</text>
</comment>
<protein>
    <submittedName>
        <fullName evidence="6">EI24 domain-containing protein</fullName>
    </submittedName>
</protein>
<evidence type="ECO:0000313" key="7">
    <source>
        <dbReference type="Proteomes" id="UP000546031"/>
    </source>
</evidence>
<feature type="transmembrane region" description="Helical" evidence="5">
    <location>
        <begin position="20"/>
        <end position="42"/>
    </location>
</feature>
<sequence length="228" mass="24639">MHLAISSIIRAFGQLADPAILRVLAKSFAITLGVFVAFAWAIVQSLPWLLGEYLDLEGDAYIVIGTLIAVLSAWFLFRVVALAVLQFFADEVVTAVEARHYPDAANRTRKLPFREDLGNSLRGIGRTLGFNALALPLAIVLFFTAIGPAIVFLLVNAVLLGRELTDMGWLRHRASPQDSTPVGPFERLALGGAVAGLMLIPFVNILAPVIGAAAGTHMVQKKMKNNHD</sequence>
<keyword evidence="2 5" id="KW-0812">Transmembrane</keyword>
<evidence type="ECO:0000256" key="4">
    <source>
        <dbReference type="ARBA" id="ARBA00023136"/>
    </source>
</evidence>
<keyword evidence="4 5" id="KW-0472">Membrane</keyword>
<evidence type="ECO:0000256" key="2">
    <source>
        <dbReference type="ARBA" id="ARBA00022692"/>
    </source>
</evidence>
<reference evidence="6 7" key="1">
    <citation type="submission" date="2020-06" db="EMBL/GenBank/DDBJ databases">
        <title>Altererythrobacter lutimaris sp. nov., a marine bacterium isolated from a tidal flat.</title>
        <authorList>
            <person name="Kim D."/>
            <person name="Yoo Y."/>
            <person name="Kim J.-J."/>
        </authorList>
    </citation>
    <scope>NUCLEOTIDE SEQUENCE [LARGE SCALE GENOMIC DNA]</scope>
    <source>
        <strain evidence="6 7">JGD-16</strain>
    </source>
</reference>
<evidence type="ECO:0000256" key="1">
    <source>
        <dbReference type="ARBA" id="ARBA00004141"/>
    </source>
</evidence>
<feature type="transmembrane region" description="Helical" evidence="5">
    <location>
        <begin position="132"/>
        <end position="159"/>
    </location>
</feature>
<evidence type="ECO:0000256" key="3">
    <source>
        <dbReference type="ARBA" id="ARBA00022989"/>
    </source>
</evidence>
<keyword evidence="3 5" id="KW-1133">Transmembrane helix</keyword>
<evidence type="ECO:0000256" key="5">
    <source>
        <dbReference type="SAM" id="Phobius"/>
    </source>
</evidence>
<proteinExistence type="predicted"/>
<dbReference type="RefSeq" id="WP_176273576.1">
    <property type="nucleotide sequence ID" value="NZ_JABWTA010000001.1"/>
</dbReference>
<dbReference type="EMBL" id="JABWTA010000001">
    <property type="protein sequence ID" value="NVE95345.1"/>
    <property type="molecule type" value="Genomic_DNA"/>
</dbReference>
<dbReference type="InterPro" id="IPR059112">
    <property type="entry name" value="CysZ/EI24"/>
</dbReference>
<keyword evidence="7" id="KW-1185">Reference proteome</keyword>
<evidence type="ECO:0000313" key="6">
    <source>
        <dbReference type="EMBL" id="NVE95345.1"/>
    </source>
</evidence>
<dbReference type="Proteomes" id="UP000546031">
    <property type="component" value="Unassembled WGS sequence"/>
</dbReference>
<name>A0A850HD96_9SPHN</name>
<comment type="subcellular location">
    <subcellularLocation>
        <location evidence="1">Membrane</location>
        <topology evidence="1">Multi-pass membrane protein</topology>
    </subcellularLocation>
</comment>
<gene>
    <name evidence="6" type="ORF">HUO12_10585</name>
</gene>
<feature type="transmembrane region" description="Helical" evidence="5">
    <location>
        <begin position="188"/>
        <end position="214"/>
    </location>
</feature>
<feature type="transmembrane region" description="Helical" evidence="5">
    <location>
        <begin position="62"/>
        <end position="89"/>
    </location>
</feature>
<dbReference type="AlphaFoldDB" id="A0A850HD96"/>
<organism evidence="6 7">
    <name type="scientific">Altererythrobacter lutimaris</name>
    <dbReference type="NCBI Taxonomy" id="2743979"/>
    <lineage>
        <taxon>Bacteria</taxon>
        <taxon>Pseudomonadati</taxon>
        <taxon>Pseudomonadota</taxon>
        <taxon>Alphaproteobacteria</taxon>
        <taxon>Sphingomonadales</taxon>
        <taxon>Erythrobacteraceae</taxon>
        <taxon>Altererythrobacter</taxon>
    </lineage>
</organism>